<sequence length="46" mass="4886">MSSLESVDIGERTGRARASAERNRRRGCPACGAARRAQCPANPVTV</sequence>
<dbReference type="AlphaFoldDB" id="A0AAW9D1K8"/>
<evidence type="ECO:0000256" key="1">
    <source>
        <dbReference type="SAM" id="MobiDB-lite"/>
    </source>
</evidence>
<feature type="region of interest" description="Disordered" evidence="1">
    <location>
        <begin position="1"/>
        <end position="27"/>
    </location>
</feature>
<dbReference type="EMBL" id="QXCT01000002">
    <property type="protein sequence ID" value="MDW9254914.1"/>
    <property type="molecule type" value="Genomic_DNA"/>
</dbReference>
<gene>
    <name evidence="2" type="ORF">C7S16_2992</name>
</gene>
<name>A0AAW9D1K8_BURTH</name>
<accession>A0AAW9D1K8</accession>
<proteinExistence type="predicted"/>
<protein>
    <submittedName>
        <fullName evidence="2">Uncharacterized protein</fullName>
    </submittedName>
</protein>
<dbReference type="Proteomes" id="UP001272137">
    <property type="component" value="Unassembled WGS sequence"/>
</dbReference>
<feature type="compositionally biased region" description="Basic and acidic residues" evidence="1">
    <location>
        <begin position="9"/>
        <end position="22"/>
    </location>
</feature>
<reference evidence="2" key="1">
    <citation type="submission" date="2018-08" db="EMBL/GenBank/DDBJ databases">
        <title>Identification of Burkholderia cepacia strains that express a Burkholderia pseudomallei-like capsular polysaccharide.</title>
        <authorList>
            <person name="Burtnick M.N."/>
            <person name="Vongsouvath M."/>
            <person name="Newton P."/>
            <person name="Wuthiekanun V."/>
            <person name="Limmathurotsakul D."/>
            <person name="Brett P.J."/>
            <person name="Chantratita N."/>
            <person name="Dance D.A."/>
        </authorList>
    </citation>
    <scope>NUCLEOTIDE SEQUENCE</scope>
    <source>
        <strain evidence="2">SBXCC001</strain>
    </source>
</reference>
<organism evidence="2 3">
    <name type="scientific">Burkholderia thailandensis</name>
    <dbReference type="NCBI Taxonomy" id="57975"/>
    <lineage>
        <taxon>Bacteria</taxon>
        <taxon>Pseudomonadati</taxon>
        <taxon>Pseudomonadota</taxon>
        <taxon>Betaproteobacteria</taxon>
        <taxon>Burkholderiales</taxon>
        <taxon>Burkholderiaceae</taxon>
        <taxon>Burkholderia</taxon>
        <taxon>pseudomallei group</taxon>
    </lineage>
</organism>
<evidence type="ECO:0000313" key="2">
    <source>
        <dbReference type="EMBL" id="MDW9254914.1"/>
    </source>
</evidence>
<evidence type="ECO:0000313" key="3">
    <source>
        <dbReference type="Proteomes" id="UP001272137"/>
    </source>
</evidence>
<comment type="caution">
    <text evidence="2">The sequence shown here is derived from an EMBL/GenBank/DDBJ whole genome shotgun (WGS) entry which is preliminary data.</text>
</comment>